<evidence type="ECO:0000256" key="4">
    <source>
        <dbReference type="ARBA" id="ARBA00022989"/>
    </source>
</evidence>
<dbReference type="RefSeq" id="XP_024700235.1">
    <property type="nucleotide sequence ID" value="XM_024853680.1"/>
</dbReference>
<dbReference type="Gene3D" id="1.20.1250.20">
    <property type="entry name" value="MFS general substrate transporter like domains"/>
    <property type="match status" value="1"/>
</dbReference>
<keyword evidence="3 6" id="KW-0812">Transmembrane</keyword>
<dbReference type="EMBL" id="MSFO01000008">
    <property type="protein sequence ID" value="PLB44933.1"/>
    <property type="molecule type" value="Genomic_DNA"/>
</dbReference>
<dbReference type="GO" id="GO:0016020">
    <property type="term" value="C:membrane"/>
    <property type="evidence" value="ECO:0007669"/>
    <property type="project" value="UniProtKB-SubCell"/>
</dbReference>
<feature type="transmembrane region" description="Helical" evidence="6">
    <location>
        <begin position="90"/>
        <end position="112"/>
    </location>
</feature>
<name>A0A2I2FWB0_9EURO</name>
<feature type="transmembrane region" description="Helical" evidence="6">
    <location>
        <begin position="119"/>
        <end position="137"/>
    </location>
</feature>
<dbReference type="VEuPathDB" id="FungiDB:P170DRAFT_479471"/>
<evidence type="ECO:0000259" key="7">
    <source>
        <dbReference type="PROSITE" id="PS50850"/>
    </source>
</evidence>
<dbReference type="Proteomes" id="UP000234275">
    <property type="component" value="Unassembled WGS sequence"/>
</dbReference>
<evidence type="ECO:0000313" key="8">
    <source>
        <dbReference type="EMBL" id="PLB44933.1"/>
    </source>
</evidence>
<keyword evidence="2" id="KW-0813">Transport</keyword>
<dbReference type="OrthoDB" id="2250022at2759"/>
<dbReference type="SUPFAM" id="SSF103473">
    <property type="entry name" value="MFS general substrate transporter"/>
    <property type="match status" value="1"/>
</dbReference>
<dbReference type="InterPro" id="IPR011701">
    <property type="entry name" value="MFS"/>
</dbReference>
<dbReference type="GO" id="GO:0022857">
    <property type="term" value="F:transmembrane transporter activity"/>
    <property type="evidence" value="ECO:0007669"/>
    <property type="project" value="InterPro"/>
</dbReference>
<evidence type="ECO:0000256" key="6">
    <source>
        <dbReference type="SAM" id="Phobius"/>
    </source>
</evidence>
<evidence type="ECO:0000256" key="5">
    <source>
        <dbReference type="ARBA" id="ARBA00023136"/>
    </source>
</evidence>
<keyword evidence="4 6" id="KW-1133">Transmembrane helix</keyword>
<comment type="subcellular location">
    <subcellularLocation>
        <location evidence="1">Membrane</location>
        <topology evidence="1">Multi-pass membrane protein</topology>
    </subcellularLocation>
</comment>
<gene>
    <name evidence="8" type="ORF">P170DRAFT_479471</name>
</gene>
<organism evidence="8 9">
    <name type="scientific">Aspergillus steynii IBT 23096</name>
    <dbReference type="NCBI Taxonomy" id="1392250"/>
    <lineage>
        <taxon>Eukaryota</taxon>
        <taxon>Fungi</taxon>
        <taxon>Dikarya</taxon>
        <taxon>Ascomycota</taxon>
        <taxon>Pezizomycotina</taxon>
        <taxon>Eurotiomycetes</taxon>
        <taxon>Eurotiomycetidae</taxon>
        <taxon>Eurotiales</taxon>
        <taxon>Aspergillaceae</taxon>
        <taxon>Aspergillus</taxon>
        <taxon>Aspergillus subgen. Circumdati</taxon>
    </lineage>
</organism>
<sequence length="212" mass="22903">MADLEKASVQPLELSVSQKEKNGTNRLATAQQMSPEEFAIAEKRLKRKLDVRLLLCVWVIFVMNYLDRNNIAAAKVAGIATSLNLTSTQYATAVAILFAGYVLMQLPSNIFLAHLRPSIYLPTCMAIWGMLSALVGACHNAGGLYALRFLLGFVEAAFYPGALFLISSWYKRKEMGVRSAFLFSGSQLGSAFSGLIGAGIESGLNGARGLVS</sequence>
<reference evidence="8 9" key="1">
    <citation type="submission" date="2016-12" db="EMBL/GenBank/DDBJ databases">
        <title>The genomes of Aspergillus section Nigri reveals drivers in fungal speciation.</title>
        <authorList>
            <consortium name="DOE Joint Genome Institute"/>
            <person name="Vesth T.C."/>
            <person name="Nybo J."/>
            <person name="Theobald S."/>
            <person name="Brandl J."/>
            <person name="Frisvad J.C."/>
            <person name="Nielsen K.F."/>
            <person name="Lyhne E.K."/>
            <person name="Kogle M.E."/>
            <person name="Kuo A."/>
            <person name="Riley R."/>
            <person name="Clum A."/>
            <person name="Nolan M."/>
            <person name="Lipzen A."/>
            <person name="Salamov A."/>
            <person name="Henrissat B."/>
            <person name="Wiebenga A."/>
            <person name="De Vries R.P."/>
            <person name="Grigoriev I.V."/>
            <person name="Mortensen U.H."/>
            <person name="Andersen M.R."/>
            <person name="Baker S.E."/>
        </authorList>
    </citation>
    <scope>NUCLEOTIDE SEQUENCE [LARGE SCALE GENOMIC DNA]</scope>
    <source>
        <strain evidence="8 9">IBT 23096</strain>
    </source>
</reference>
<evidence type="ECO:0000313" key="9">
    <source>
        <dbReference type="Proteomes" id="UP000234275"/>
    </source>
</evidence>
<evidence type="ECO:0000256" key="1">
    <source>
        <dbReference type="ARBA" id="ARBA00004141"/>
    </source>
</evidence>
<evidence type="ECO:0000256" key="2">
    <source>
        <dbReference type="ARBA" id="ARBA00022448"/>
    </source>
</evidence>
<comment type="caution">
    <text evidence="8">The sequence shown here is derived from an EMBL/GenBank/DDBJ whole genome shotgun (WGS) entry which is preliminary data.</text>
</comment>
<evidence type="ECO:0000256" key="3">
    <source>
        <dbReference type="ARBA" id="ARBA00022692"/>
    </source>
</evidence>
<dbReference type="PROSITE" id="PS50850">
    <property type="entry name" value="MFS"/>
    <property type="match status" value="1"/>
</dbReference>
<dbReference type="Pfam" id="PF07690">
    <property type="entry name" value="MFS_1"/>
    <property type="match status" value="1"/>
</dbReference>
<proteinExistence type="predicted"/>
<feature type="transmembrane region" description="Helical" evidence="6">
    <location>
        <begin position="149"/>
        <end position="170"/>
    </location>
</feature>
<dbReference type="InterPro" id="IPR036259">
    <property type="entry name" value="MFS_trans_sf"/>
</dbReference>
<dbReference type="GeneID" id="36561378"/>
<dbReference type="AlphaFoldDB" id="A0A2I2FWB0"/>
<dbReference type="PANTHER" id="PTHR43791:SF92">
    <property type="entry name" value="AGL026WP"/>
    <property type="match status" value="1"/>
</dbReference>
<dbReference type="InterPro" id="IPR020846">
    <property type="entry name" value="MFS_dom"/>
</dbReference>
<feature type="transmembrane region" description="Helical" evidence="6">
    <location>
        <begin position="49"/>
        <end position="66"/>
    </location>
</feature>
<feature type="domain" description="Major facilitator superfamily (MFS) profile" evidence="7">
    <location>
        <begin position="53"/>
        <end position="212"/>
    </location>
</feature>
<dbReference type="PANTHER" id="PTHR43791">
    <property type="entry name" value="PERMEASE-RELATED"/>
    <property type="match status" value="1"/>
</dbReference>
<protein>
    <submittedName>
        <fullName evidence="8">MFS general substrate transporter</fullName>
    </submittedName>
</protein>
<dbReference type="FunFam" id="1.20.1250.20:FF:000057">
    <property type="entry name" value="MFS general substrate transporter"/>
    <property type="match status" value="1"/>
</dbReference>
<accession>A0A2I2FWB0</accession>
<keyword evidence="5 6" id="KW-0472">Membrane</keyword>
<keyword evidence="9" id="KW-1185">Reference proteome</keyword>